<dbReference type="SUPFAM" id="SSF56784">
    <property type="entry name" value="HAD-like"/>
    <property type="match status" value="1"/>
</dbReference>
<dbReference type="NCBIfam" id="TIGR01509">
    <property type="entry name" value="HAD-SF-IA-v3"/>
    <property type="match status" value="1"/>
</dbReference>
<dbReference type="InterPro" id="IPR006439">
    <property type="entry name" value="HAD-SF_hydro_IA"/>
</dbReference>
<keyword evidence="2" id="KW-1185">Reference proteome</keyword>
<dbReference type="InterPro" id="IPR036412">
    <property type="entry name" value="HAD-like_sf"/>
</dbReference>
<dbReference type="PANTHER" id="PTHR12725:SF117">
    <property type="entry name" value="HALOACID DEHALOGENASE-LIKE HYDROLASE"/>
    <property type="match status" value="1"/>
</dbReference>
<dbReference type="EMBL" id="QYUK01000011">
    <property type="protein sequence ID" value="RJF89236.1"/>
    <property type="molecule type" value="Genomic_DNA"/>
</dbReference>
<dbReference type="AlphaFoldDB" id="A0A418WGR5"/>
<protein>
    <submittedName>
        <fullName evidence="1">Pyrimidine 5'-nucleotidase</fullName>
    </submittedName>
</protein>
<dbReference type="SFLD" id="SFLDG01132">
    <property type="entry name" value="C1.5.3:_5'-Nucleotidase_Like"/>
    <property type="match status" value="1"/>
</dbReference>
<dbReference type="InterPro" id="IPR023214">
    <property type="entry name" value="HAD_sf"/>
</dbReference>
<evidence type="ECO:0000313" key="1">
    <source>
        <dbReference type="EMBL" id="RJF89236.1"/>
    </source>
</evidence>
<dbReference type="SFLD" id="SFLDS00003">
    <property type="entry name" value="Haloacid_Dehalogenase"/>
    <property type="match status" value="1"/>
</dbReference>
<dbReference type="NCBIfam" id="TIGR01993">
    <property type="entry name" value="Pyr-5-nucltdase"/>
    <property type="match status" value="1"/>
</dbReference>
<dbReference type="Gene3D" id="3.40.50.1000">
    <property type="entry name" value="HAD superfamily/HAD-like"/>
    <property type="match status" value="1"/>
</dbReference>
<gene>
    <name evidence="1" type="ORF">D3874_21560</name>
</gene>
<sequence>MPMTDLARAQTWVFDLDNTLYPASCRLFDQIEAKMRAYIADHLKLDDAGASALKSELFRRHGTTMKGLMLDHGVDPHHFLDFVHDIDLSPLDGSPALGGVLARLPGRKVIYTNGSTAHAGRVLARLGLTDQFDGVFDIVAARFVPKPEIEPYREMLDLLGVQAAGAVMVEDMARNLAPAAELGMTTVWIPNGTEWGDHGQGDHIHHTTHDLAAFLARGIAFGKLSSAAGRKGF</sequence>
<organism evidence="1 2">
    <name type="scientific">Oleomonas cavernae</name>
    <dbReference type="NCBI Taxonomy" id="2320859"/>
    <lineage>
        <taxon>Bacteria</taxon>
        <taxon>Pseudomonadati</taxon>
        <taxon>Pseudomonadota</taxon>
        <taxon>Alphaproteobacteria</taxon>
        <taxon>Acetobacterales</taxon>
        <taxon>Acetobacteraceae</taxon>
        <taxon>Oleomonas</taxon>
    </lineage>
</organism>
<accession>A0A418WGR5</accession>
<dbReference type="Gene3D" id="1.10.150.450">
    <property type="match status" value="1"/>
</dbReference>
<name>A0A418WGR5_9PROT</name>
<comment type="caution">
    <text evidence="1">The sequence shown here is derived from an EMBL/GenBank/DDBJ whole genome shotgun (WGS) entry which is preliminary data.</text>
</comment>
<dbReference type="PANTHER" id="PTHR12725">
    <property type="entry name" value="HALOACID DEHALOGENASE-LIKE HYDROLASE"/>
    <property type="match status" value="1"/>
</dbReference>
<dbReference type="Pfam" id="PF00702">
    <property type="entry name" value="Hydrolase"/>
    <property type="match status" value="1"/>
</dbReference>
<dbReference type="SFLD" id="SFLDG01129">
    <property type="entry name" value="C1.5:_HAD__Beta-PGM__Phosphata"/>
    <property type="match status" value="1"/>
</dbReference>
<dbReference type="InterPro" id="IPR010237">
    <property type="entry name" value="Pyr-5-nucltdase"/>
</dbReference>
<proteinExistence type="predicted"/>
<dbReference type="Proteomes" id="UP000284605">
    <property type="component" value="Unassembled WGS sequence"/>
</dbReference>
<reference evidence="1 2" key="1">
    <citation type="submission" date="2018-09" db="EMBL/GenBank/DDBJ databases">
        <authorList>
            <person name="Zhu H."/>
        </authorList>
    </citation>
    <scope>NUCLEOTIDE SEQUENCE [LARGE SCALE GENOMIC DNA]</scope>
    <source>
        <strain evidence="1 2">K1W22B-8</strain>
    </source>
</reference>
<dbReference type="OrthoDB" id="9803141at2"/>
<evidence type="ECO:0000313" key="2">
    <source>
        <dbReference type="Proteomes" id="UP000284605"/>
    </source>
</evidence>